<evidence type="ECO:0000256" key="1">
    <source>
        <dbReference type="SAM" id="MobiDB-lite"/>
    </source>
</evidence>
<organism evidence="4 5">
    <name type="scientific">Sparassis crispa</name>
    <dbReference type="NCBI Taxonomy" id="139825"/>
    <lineage>
        <taxon>Eukaryota</taxon>
        <taxon>Fungi</taxon>
        <taxon>Dikarya</taxon>
        <taxon>Basidiomycota</taxon>
        <taxon>Agaricomycotina</taxon>
        <taxon>Agaricomycetes</taxon>
        <taxon>Polyporales</taxon>
        <taxon>Sparassidaceae</taxon>
        <taxon>Sparassis</taxon>
    </lineage>
</organism>
<feature type="transmembrane region" description="Helical" evidence="2">
    <location>
        <begin position="91"/>
        <end position="114"/>
    </location>
</feature>
<dbReference type="RefSeq" id="XP_027617336.1">
    <property type="nucleotide sequence ID" value="XM_027761535.1"/>
</dbReference>
<dbReference type="InterPro" id="IPR045339">
    <property type="entry name" value="DUF6534"/>
</dbReference>
<protein>
    <recommendedName>
        <fullName evidence="3">DUF6534 domain-containing protein</fullName>
    </recommendedName>
</protein>
<comment type="caution">
    <text evidence="4">The sequence shown here is derived from an EMBL/GenBank/DDBJ whole genome shotgun (WGS) entry which is preliminary data.</text>
</comment>
<accession>A0A401GW59</accession>
<feature type="transmembrane region" description="Helical" evidence="2">
    <location>
        <begin position="25"/>
        <end position="44"/>
    </location>
</feature>
<feature type="transmembrane region" description="Helical" evidence="2">
    <location>
        <begin position="56"/>
        <end position="79"/>
    </location>
</feature>
<dbReference type="Pfam" id="PF20152">
    <property type="entry name" value="DUF6534"/>
    <property type="match status" value="1"/>
</dbReference>
<evidence type="ECO:0000259" key="3">
    <source>
        <dbReference type="Pfam" id="PF20152"/>
    </source>
</evidence>
<dbReference type="InParanoid" id="A0A401GW59"/>
<dbReference type="PANTHER" id="PTHR40465">
    <property type="entry name" value="CHROMOSOME 1, WHOLE GENOME SHOTGUN SEQUENCE"/>
    <property type="match status" value="1"/>
</dbReference>
<feature type="region of interest" description="Disordered" evidence="1">
    <location>
        <begin position="312"/>
        <end position="336"/>
    </location>
</feature>
<gene>
    <name evidence="4" type="ORF">SCP_0903020</name>
</gene>
<dbReference type="EMBL" id="BFAD01000009">
    <property type="protein sequence ID" value="GBE86423.1"/>
    <property type="molecule type" value="Genomic_DNA"/>
</dbReference>
<feature type="transmembrane region" description="Helical" evidence="2">
    <location>
        <begin position="211"/>
        <end position="233"/>
    </location>
</feature>
<keyword evidence="5" id="KW-1185">Reference proteome</keyword>
<keyword evidence="2" id="KW-1133">Transmembrane helix</keyword>
<evidence type="ECO:0000313" key="4">
    <source>
        <dbReference type="EMBL" id="GBE86423.1"/>
    </source>
</evidence>
<dbReference type="OrthoDB" id="3270417at2759"/>
<dbReference type="STRING" id="139825.A0A401GW59"/>
<dbReference type="GeneID" id="38783340"/>
<dbReference type="AlphaFoldDB" id="A0A401GW59"/>
<sequence length="336" mass="36965">MASAAEQAEIASVAQTLLGGMFIEISLAAMLYGITTAQAYLYWWNFPNDVKIIRRTVLLIWLLETLHTAFCLHMMYHYVITGFGNLVTASLIIWSAGATVFTEVTIAAFAQGFFIRRIWILSHKSIIVTAIPSVLLFIRVCMSYATGVLTWTTATWKEFDQNKGSFFTVTCGLSFAAATDLAVAVILIYYLQSSRTGFQGTDHLIRSMQSYVVNSGALTMVVSISIVLTFIFVKNSLVFAGLVQVQGKLYANSFLATLNARTLRQGGGKSTSQDPNANSVELTSRRQIQTEPKVPRPIEIFQHVTSDVNDGKGPTSFTHVVDDDYSSTGMKSQSLV</sequence>
<evidence type="ECO:0000313" key="5">
    <source>
        <dbReference type="Proteomes" id="UP000287166"/>
    </source>
</evidence>
<feature type="transmembrane region" description="Helical" evidence="2">
    <location>
        <begin position="126"/>
        <end position="146"/>
    </location>
</feature>
<feature type="domain" description="DUF6534" evidence="3">
    <location>
        <begin position="176"/>
        <end position="261"/>
    </location>
</feature>
<name>A0A401GW59_9APHY</name>
<keyword evidence="2" id="KW-0812">Transmembrane</keyword>
<reference evidence="4 5" key="1">
    <citation type="journal article" date="2018" name="Sci. Rep.">
        <title>Genome sequence of the cauliflower mushroom Sparassis crispa (Hanabiratake) and its association with beneficial usage.</title>
        <authorList>
            <person name="Kiyama R."/>
            <person name="Furutani Y."/>
            <person name="Kawaguchi K."/>
            <person name="Nakanishi T."/>
        </authorList>
    </citation>
    <scope>NUCLEOTIDE SEQUENCE [LARGE SCALE GENOMIC DNA]</scope>
</reference>
<dbReference type="Proteomes" id="UP000287166">
    <property type="component" value="Unassembled WGS sequence"/>
</dbReference>
<feature type="compositionally biased region" description="Polar residues" evidence="1">
    <location>
        <begin position="270"/>
        <end position="288"/>
    </location>
</feature>
<dbReference type="PANTHER" id="PTHR40465:SF1">
    <property type="entry name" value="DUF6534 DOMAIN-CONTAINING PROTEIN"/>
    <property type="match status" value="1"/>
</dbReference>
<keyword evidence="2" id="KW-0472">Membrane</keyword>
<proteinExistence type="predicted"/>
<feature type="compositionally biased region" description="Polar residues" evidence="1">
    <location>
        <begin position="326"/>
        <end position="336"/>
    </location>
</feature>
<evidence type="ECO:0000256" key="2">
    <source>
        <dbReference type="SAM" id="Phobius"/>
    </source>
</evidence>
<feature type="transmembrane region" description="Helical" evidence="2">
    <location>
        <begin position="166"/>
        <end position="191"/>
    </location>
</feature>
<feature type="region of interest" description="Disordered" evidence="1">
    <location>
        <begin position="264"/>
        <end position="288"/>
    </location>
</feature>